<gene>
    <name evidence="3" type="ORF">GQ607_000622</name>
</gene>
<protein>
    <submittedName>
        <fullName evidence="3">GEgh16 protein</fullName>
    </submittedName>
</protein>
<feature type="signal peptide" evidence="2">
    <location>
        <begin position="1"/>
        <end position="19"/>
    </location>
</feature>
<comment type="caution">
    <text evidence="3">The sequence shown here is derived from an EMBL/GenBank/DDBJ whole genome shotgun (WGS) entry which is preliminary data.</text>
</comment>
<dbReference type="EMBL" id="WOWK01000001">
    <property type="protein sequence ID" value="KAF0332606.1"/>
    <property type="molecule type" value="Genomic_DNA"/>
</dbReference>
<feature type="region of interest" description="Disordered" evidence="1">
    <location>
        <begin position="246"/>
        <end position="310"/>
    </location>
</feature>
<evidence type="ECO:0000256" key="1">
    <source>
        <dbReference type="SAM" id="MobiDB-lite"/>
    </source>
</evidence>
<reference evidence="3 4" key="1">
    <citation type="submission" date="2019-12" db="EMBL/GenBank/DDBJ databases">
        <title>A genome sequence resource for the geographically widespread anthracnose pathogen Colletotrichum asianum.</title>
        <authorList>
            <person name="Meng Y."/>
        </authorList>
    </citation>
    <scope>NUCLEOTIDE SEQUENCE [LARGE SCALE GENOMIC DNA]</scope>
    <source>
        <strain evidence="3 4">ICMP 18580</strain>
    </source>
</reference>
<keyword evidence="2" id="KW-0732">Signal</keyword>
<feature type="compositionally biased region" description="Low complexity" evidence="1">
    <location>
        <begin position="370"/>
        <end position="381"/>
    </location>
</feature>
<dbReference type="PANTHER" id="PTHR34618">
    <property type="entry name" value="SURFACE PROTEIN MAS1, PUTATIVE-RELATED"/>
    <property type="match status" value="1"/>
</dbReference>
<proteinExistence type="predicted"/>
<feature type="compositionally biased region" description="Low complexity" evidence="1">
    <location>
        <begin position="297"/>
        <end position="310"/>
    </location>
</feature>
<feature type="compositionally biased region" description="Low complexity" evidence="1">
    <location>
        <begin position="262"/>
        <end position="288"/>
    </location>
</feature>
<keyword evidence="4" id="KW-1185">Reference proteome</keyword>
<feature type="region of interest" description="Disordered" evidence="1">
    <location>
        <begin position="354"/>
        <end position="389"/>
    </location>
</feature>
<feature type="chain" id="PRO_5034316040" evidence="2">
    <location>
        <begin position="20"/>
        <end position="400"/>
    </location>
</feature>
<dbReference type="AlphaFoldDB" id="A0A8H3ZY06"/>
<feature type="compositionally biased region" description="Gly residues" evidence="1">
    <location>
        <begin position="358"/>
        <end position="369"/>
    </location>
</feature>
<sequence>MSTSMKALVTSALLAVASAQGVILKAQGKGAASLPLQVDTKKADANIINTKEITDNAVNECGRTILAGNIDIGENTENQLIAKTVTQVTKGSTVDVQIAQVNQEGQGPYTCDMDLTSNANGATGQTKLEVQEGQPQNGIINLKVTMPQDMACVGASTGDVCTVRCFNAAAAGPFGGCFAVQQTDTTPKQNTPQNIATKQTLENVLTQVQQNAKDLPAAVKSNQEAKTQDEQGVTAIKEILGNNATQTAAGPAGNAAGGNTGNTGNNNNNNNNGGGNRKNNGNNANNGGATRGGGAAKAGKNNGANANNGGGNANNNAATGGNNNNGAATQGGGAAKAGNNAGANANNGGGATNNAATGGNGGGNGGNRGGRQNNNNNNNANNKRDEFRARVARRHLAPQN</sequence>
<evidence type="ECO:0000313" key="3">
    <source>
        <dbReference type="EMBL" id="KAF0332606.1"/>
    </source>
</evidence>
<evidence type="ECO:0000256" key="2">
    <source>
        <dbReference type="SAM" id="SignalP"/>
    </source>
</evidence>
<evidence type="ECO:0000313" key="4">
    <source>
        <dbReference type="Proteomes" id="UP000434172"/>
    </source>
</evidence>
<dbReference type="InterPro" id="IPR021476">
    <property type="entry name" value="Egh16-like"/>
</dbReference>
<dbReference type="Pfam" id="PF11327">
    <property type="entry name" value="Egh16-like"/>
    <property type="match status" value="1"/>
</dbReference>
<name>A0A8H3ZY06_9PEZI</name>
<dbReference type="Proteomes" id="UP000434172">
    <property type="component" value="Unassembled WGS sequence"/>
</dbReference>
<organism evidence="3 4">
    <name type="scientific">Colletotrichum asianum</name>
    <dbReference type="NCBI Taxonomy" id="702518"/>
    <lineage>
        <taxon>Eukaryota</taxon>
        <taxon>Fungi</taxon>
        <taxon>Dikarya</taxon>
        <taxon>Ascomycota</taxon>
        <taxon>Pezizomycotina</taxon>
        <taxon>Sordariomycetes</taxon>
        <taxon>Hypocreomycetidae</taxon>
        <taxon>Glomerellales</taxon>
        <taxon>Glomerellaceae</taxon>
        <taxon>Colletotrichum</taxon>
        <taxon>Colletotrichum gloeosporioides species complex</taxon>
    </lineage>
</organism>
<accession>A0A8H3ZY06</accession>
<dbReference type="PANTHER" id="PTHR34618:SF3">
    <property type="entry name" value="GEGH 16 PROTEIN"/>
    <property type="match status" value="1"/>
</dbReference>
<dbReference type="OrthoDB" id="3241054at2759"/>